<sequence length="460" mass="51048">MVASWGLHPWSRLPVDVLVSLLSWIDGHVTLFSLLDAMGSADVRGPLEPLWQLGTLISRKVLWPQLQLVRSLVVNPTLRVAVEAALPLCTNVRVDWADDIAWLEVHLRTSMTVEWCARLPISQITPIPLDEWYSRWARLPLAKVHLASAPRFRVETFSVPHFRGVLPQCQQLVSLDLSGDVDVDTIFGLAASTTSLTHLAVLFKPTPACVTPATLQSLLQWLHTTQVQEFRMLEWYLSVDVDPIDRDTLYSLLFQTHPTLRELMLGYCPLSDLDVPSLSPSLRTLHLAKVGMTSLAFQRLIDAIRHSCLTTLRLESMTKPTPEDFLNLLPPLVQAVSQSTVTTLTLDDCGILDSTLKAMCPWLTQATSLRHLSLNKNVIYLGIKNLALAIQGHPALHSLSLDGNNIDVSGVQALLSTSDSQDKPPTLHTLNLKNNGLYWNSHKAKLENLAAAKGITLILN</sequence>
<dbReference type="EMBL" id="VJMH01000270">
    <property type="protein sequence ID" value="KAF0717300.1"/>
    <property type="molecule type" value="Genomic_DNA"/>
</dbReference>
<reference evidence="1" key="2">
    <citation type="submission" date="2019-06" db="EMBL/GenBank/DDBJ databases">
        <title>Genomics analysis of Aphanomyces spp. identifies a new class of oomycete effector associated with host adaptation.</title>
        <authorList>
            <person name="Gaulin E."/>
        </authorList>
    </citation>
    <scope>NUCLEOTIDE SEQUENCE</scope>
    <source>
        <strain evidence="1">CBS 578.67</strain>
    </source>
</reference>
<evidence type="ECO:0000313" key="3">
    <source>
        <dbReference type="Proteomes" id="UP000332933"/>
    </source>
</evidence>
<dbReference type="PANTHER" id="PTHR24112">
    <property type="entry name" value="LEUCINE-RICH REPEAT, ISOFORM F-RELATED"/>
    <property type="match status" value="1"/>
</dbReference>
<keyword evidence="3" id="KW-1185">Reference proteome</keyword>
<accession>A0A485KA00</accession>
<dbReference type="Gene3D" id="3.80.10.10">
    <property type="entry name" value="Ribonuclease Inhibitor"/>
    <property type="match status" value="2"/>
</dbReference>
<gene>
    <name evidence="2" type="primary">Aste57867_2380</name>
    <name evidence="1" type="ORF">As57867_002374</name>
    <name evidence="2" type="ORF">ASTE57867_2380</name>
</gene>
<dbReference type="EMBL" id="CAADRA010000270">
    <property type="protein sequence ID" value="VFT79581.1"/>
    <property type="molecule type" value="Genomic_DNA"/>
</dbReference>
<evidence type="ECO:0000313" key="2">
    <source>
        <dbReference type="EMBL" id="VFT79581.1"/>
    </source>
</evidence>
<dbReference type="InterPro" id="IPR051279">
    <property type="entry name" value="PP1-Reg/Actin-Interact_Protein"/>
</dbReference>
<protein>
    <submittedName>
        <fullName evidence="2">Aste57867_2380 protein</fullName>
    </submittedName>
</protein>
<dbReference type="SUPFAM" id="SSF52047">
    <property type="entry name" value="RNI-like"/>
    <property type="match status" value="1"/>
</dbReference>
<proteinExistence type="predicted"/>
<dbReference type="OrthoDB" id="435860at2759"/>
<organism evidence="2 3">
    <name type="scientific">Aphanomyces stellatus</name>
    <dbReference type="NCBI Taxonomy" id="120398"/>
    <lineage>
        <taxon>Eukaryota</taxon>
        <taxon>Sar</taxon>
        <taxon>Stramenopiles</taxon>
        <taxon>Oomycota</taxon>
        <taxon>Saprolegniomycetes</taxon>
        <taxon>Saprolegniales</taxon>
        <taxon>Verrucalvaceae</taxon>
        <taxon>Aphanomyces</taxon>
    </lineage>
</organism>
<dbReference type="Proteomes" id="UP000332933">
    <property type="component" value="Unassembled WGS sequence"/>
</dbReference>
<dbReference type="InterPro" id="IPR032675">
    <property type="entry name" value="LRR_dom_sf"/>
</dbReference>
<reference evidence="2 3" key="1">
    <citation type="submission" date="2019-03" db="EMBL/GenBank/DDBJ databases">
        <authorList>
            <person name="Gaulin E."/>
            <person name="Dumas B."/>
        </authorList>
    </citation>
    <scope>NUCLEOTIDE SEQUENCE [LARGE SCALE GENOMIC DNA]</scope>
    <source>
        <strain evidence="2">CBS 568.67</strain>
    </source>
</reference>
<name>A0A485KA00_9STRA</name>
<evidence type="ECO:0000313" key="1">
    <source>
        <dbReference type="EMBL" id="KAF0717300.1"/>
    </source>
</evidence>
<dbReference type="AlphaFoldDB" id="A0A485KA00"/>
<dbReference type="SMART" id="SM00368">
    <property type="entry name" value="LRR_RI"/>
    <property type="match status" value="3"/>
</dbReference>